<evidence type="ECO:0000256" key="3">
    <source>
        <dbReference type="SAM" id="MobiDB-lite"/>
    </source>
</evidence>
<accession>A0A8H7VQL8</accession>
<dbReference type="Gene3D" id="2.40.50.770">
    <property type="entry name" value="RecQ-mediated genome instability protein Rmi1, C-terminal domain"/>
    <property type="match status" value="1"/>
</dbReference>
<evidence type="ECO:0000256" key="2">
    <source>
        <dbReference type="ARBA" id="ARBA00018987"/>
    </source>
</evidence>
<dbReference type="GO" id="GO:0016604">
    <property type="term" value="C:nuclear body"/>
    <property type="evidence" value="ECO:0007669"/>
    <property type="project" value="TreeGrafter"/>
</dbReference>
<dbReference type="GO" id="GO:0000712">
    <property type="term" value="P:resolution of meiotic recombination intermediates"/>
    <property type="evidence" value="ECO:0007669"/>
    <property type="project" value="TreeGrafter"/>
</dbReference>
<dbReference type="PANTHER" id="PTHR14790">
    <property type="entry name" value="RECQ-MEDIATED GENOME INSTABILITY PROTEIN 1 RMI1"/>
    <property type="match status" value="1"/>
</dbReference>
<feature type="compositionally biased region" description="Polar residues" evidence="3">
    <location>
        <begin position="249"/>
        <end position="262"/>
    </location>
</feature>
<evidence type="ECO:0000256" key="1">
    <source>
        <dbReference type="ARBA" id="ARBA00006395"/>
    </source>
</evidence>
<dbReference type="OrthoDB" id="341511at2759"/>
<dbReference type="Pfam" id="PF08585">
    <property type="entry name" value="RMI1_N_C"/>
    <property type="match status" value="1"/>
</dbReference>
<feature type="region of interest" description="Disordered" evidence="3">
    <location>
        <begin position="209"/>
        <end position="273"/>
    </location>
</feature>
<reference evidence="5 6" key="1">
    <citation type="submission" date="2020-12" db="EMBL/GenBank/DDBJ databases">
        <title>Metabolic potential, ecology and presence of endohyphal bacteria is reflected in genomic diversity of Mucoromycotina.</title>
        <authorList>
            <person name="Muszewska A."/>
            <person name="Okrasinska A."/>
            <person name="Steczkiewicz K."/>
            <person name="Drgas O."/>
            <person name="Orlowska M."/>
            <person name="Perlinska-Lenart U."/>
            <person name="Aleksandrzak-Piekarczyk T."/>
            <person name="Szatraj K."/>
            <person name="Zielenkiewicz U."/>
            <person name="Pilsyk S."/>
            <person name="Malc E."/>
            <person name="Mieczkowski P."/>
            <person name="Kruszewska J.S."/>
            <person name="Biernat P."/>
            <person name="Pawlowska J."/>
        </authorList>
    </citation>
    <scope>NUCLEOTIDE SEQUENCE [LARGE SCALE GENOMIC DNA]</scope>
    <source>
        <strain evidence="5 6">CBS 142.35</strain>
    </source>
</reference>
<keyword evidence="6" id="KW-1185">Reference proteome</keyword>
<feature type="compositionally biased region" description="Low complexity" evidence="3">
    <location>
        <begin position="290"/>
        <end position="305"/>
    </location>
</feature>
<dbReference type="InterPro" id="IPR042470">
    <property type="entry name" value="RMI1_N_C_sf"/>
</dbReference>
<comment type="similarity">
    <text evidence="1">Belongs to the RMI1 family.</text>
</comment>
<feature type="compositionally biased region" description="Low complexity" evidence="3">
    <location>
        <begin position="225"/>
        <end position="244"/>
    </location>
</feature>
<protein>
    <recommendedName>
        <fullName evidence="2">RecQ-mediated genome instability protein 1</fullName>
    </recommendedName>
</protein>
<dbReference type="GO" id="GO:0000724">
    <property type="term" value="P:double-strand break repair via homologous recombination"/>
    <property type="evidence" value="ECO:0007669"/>
    <property type="project" value="TreeGrafter"/>
</dbReference>
<dbReference type="InterPro" id="IPR013894">
    <property type="entry name" value="RMI1_OB"/>
</dbReference>
<evidence type="ECO:0000313" key="6">
    <source>
        <dbReference type="Proteomes" id="UP000646827"/>
    </source>
</evidence>
<name>A0A8H7VQL8_9FUNG</name>
<comment type="caution">
    <text evidence="5">The sequence shown here is derived from an EMBL/GenBank/DDBJ whole genome shotgun (WGS) entry which is preliminary data.</text>
</comment>
<sequence length="500" mass="56231">MSHAFTLQHRLKTQNGIQAKQDYIEQWLRDRPPRASDTTETMHNSILQHFLSKDLKDTSIPTIPSNYGSAPLDSFPPGQGIVLQIVDVQDISNSTHSLLNNLATVAPVRQVYVRRATESDIQFPRGTLRWTLTDGYKEIVALEYERLPQLKLTTPFGCKLFIKPCEVRSGLLFLKPANVKVLGGQVESLFGGNMLEELERRFKAKLGLSSSTASETETADRPIQSSLSSNSRPAPSIPQAPSISERSRISQPQVTTSHNNDSVGFDEDDDMFDDDFDMQAVDAVVQLHSNSVQPHRQQQQPLSSSPSPPDQQRQHVRETSYEGPLTQRFTEDDTDTMSIDLDEGTTLVDDRVTGFMDYEGTSPLTRQASQLSLGSDHMLEPSPPLPQQQQEILEPTVAQVARYLRDMESDKQPSISLPEQVTIRGKCKNVVRMGIKPSTYHIIGLIEPEVVDLDSDDKDDRLYVMLPNSYIEKELGMTSKQYLDLQKERGVEYCQKRVTK</sequence>
<dbReference type="EMBL" id="JAEPRB010000005">
    <property type="protein sequence ID" value="KAG2227752.1"/>
    <property type="molecule type" value="Genomic_DNA"/>
</dbReference>
<dbReference type="Proteomes" id="UP000646827">
    <property type="component" value="Unassembled WGS sequence"/>
</dbReference>
<organism evidence="5 6">
    <name type="scientific">Circinella minor</name>
    <dbReference type="NCBI Taxonomy" id="1195481"/>
    <lineage>
        <taxon>Eukaryota</taxon>
        <taxon>Fungi</taxon>
        <taxon>Fungi incertae sedis</taxon>
        <taxon>Mucoromycota</taxon>
        <taxon>Mucoromycotina</taxon>
        <taxon>Mucoromycetes</taxon>
        <taxon>Mucorales</taxon>
        <taxon>Lichtheimiaceae</taxon>
        <taxon>Circinella</taxon>
    </lineage>
</organism>
<evidence type="ECO:0000259" key="4">
    <source>
        <dbReference type="Pfam" id="PF08585"/>
    </source>
</evidence>
<dbReference type="AlphaFoldDB" id="A0A8H7VQL8"/>
<evidence type="ECO:0000313" key="5">
    <source>
        <dbReference type="EMBL" id="KAG2227752.1"/>
    </source>
</evidence>
<gene>
    <name evidence="5" type="ORF">INT45_004794</name>
</gene>
<feature type="domain" description="RecQ mediated genome instability protein 1 OB-fold" evidence="4">
    <location>
        <begin position="78"/>
        <end position="190"/>
    </location>
</feature>
<feature type="compositionally biased region" description="Acidic residues" evidence="3">
    <location>
        <begin position="264"/>
        <end position="273"/>
    </location>
</feature>
<dbReference type="GO" id="GO:0031422">
    <property type="term" value="C:RecQ family helicase-topoisomerase III complex"/>
    <property type="evidence" value="ECO:0007669"/>
    <property type="project" value="TreeGrafter"/>
</dbReference>
<dbReference type="PANTHER" id="PTHR14790:SF15">
    <property type="entry name" value="RECQ-MEDIATED GENOME INSTABILITY PROTEIN 1"/>
    <property type="match status" value="1"/>
</dbReference>
<feature type="region of interest" description="Disordered" evidence="3">
    <location>
        <begin position="290"/>
        <end position="337"/>
    </location>
</feature>
<dbReference type="SMART" id="SM01161">
    <property type="entry name" value="DUF1767"/>
    <property type="match status" value="1"/>
</dbReference>
<proteinExistence type="inferred from homology"/>